<dbReference type="PROSITE" id="PS50077">
    <property type="entry name" value="HEAT_REPEAT"/>
    <property type="match status" value="1"/>
</dbReference>
<proteinExistence type="predicted"/>
<dbReference type="Proteomes" id="UP000646911">
    <property type="component" value="Unassembled WGS sequence"/>
</dbReference>
<dbReference type="EMBL" id="JACOFX010000022">
    <property type="protein sequence ID" value="MBC3910970.1"/>
    <property type="molecule type" value="Genomic_DNA"/>
</dbReference>
<comment type="caution">
    <text evidence="1">The sequence shown here is derived from an EMBL/GenBank/DDBJ whole genome shotgun (WGS) entry which is preliminary data.</text>
</comment>
<dbReference type="InterPro" id="IPR011989">
    <property type="entry name" value="ARM-like"/>
</dbReference>
<sequence>MWHKMTLALQGQRPAIWQIAVWGLSEMRFPETCPAIAALLSDPDGALGDIGETRWLDAMLHLLKDDDPRVRSSVAHALGDLQEKASIPALTSILNDADKRVV</sequence>
<organism evidence="1 2">
    <name type="scientific">Undibacterium umbellatum</name>
    <dbReference type="NCBI Taxonomy" id="2762300"/>
    <lineage>
        <taxon>Bacteria</taxon>
        <taxon>Pseudomonadati</taxon>
        <taxon>Pseudomonadota</taxon>
        <taxon>Betaproteobacteria</taxon>
        <taxon>Burkholderiales</taxon>
        <taxon>Oxalobacteraceae</taxon>
        <taxon>Undibacterium</taxon>
    </lineage>
</organism>
<dbReference type="InterPro" id="IPR021133">
    <property type="entry name" value="HEAT_type_2"/>
</dbReference>
<name>A0ABR6ZGW0_9BURK</name>
<protein>
    <submittedName>
        <fullName evidence="1">HEAT repeat domain-containing protein</fullName>
    </submittedName>
</protein>
<dbReference type="InterPro" id="IPR016024">
    <property type="entry name" value="ARM-type_fold"/>
</dbReference>
<reference evidence="1 2" key="1">
    <citation type="submission" date="2020-08" db="EMBL/GenBank/DDBJ databases">
        <title>Novel species isolated from subtropical streams in China.</title>
        <authorList>
            <person name="Lu H."/>
        </authorList>
    </citation>
    <scope>NUCLEOTIDE SEQUENCE [LARGE SCALE GENOMIC DNA]</scope>
    <source>
        <strain evidence="1 2">NL8W</strain>
    </source>
</reference>
<dbReference type="Gene3D" id="1.25.10.10">
    <property type="entry name" value="Leucine-rich Repeat Variant"/>
    <property type="match status" value="1"/>
</dbReference>
<dbReference type="InterPro" id="IPR004155">
    <property type="entry name" value="PBS_lyase_HEAT"/>
</dbReference>
<gene>
    <name evidence="1" type="ORF">H8L47_25690</name>
</gene>
<dbReference type="Pfam" id="PF13646">
    <property type="entry name" value="HEAT_2"/>
    <property type="match status" value="1"/>
</dbReference>
<dbReference type="SUPFAM" id="SSF48371">
    <property type="entry name" value="ARM repeat"/>
    <property type="match status" value="1"/>
</dbReference>
<keyword evidence="2" id="KW-1185">Reference proteome</keyword>
<dbReference type="SMART" id="SM00567">
    <property type="entry name" value="EZ_HEAT"/>
    <property type="match status" value="1"/>
</dbReference>
<accession>A0ABR6ZGW0</accession>
<evidence type="ECO:0000313" key="1">
    <source>
        <dbReference type="EMBL" id="MBC3910970.1"/>
    </source>
</evidence>
<evidence type="ECO:0000313" key="2">
    <source>
        <dbReference type="Proteomes" id="UP000646911"/>
    </source>
</evidence>